<dbReference type="PROSITE" id="PS51272">
    <property type="entry name" value="SLH"/>
    <property type="match status" value="3"/>
</dbReference>
<accession>A0A511Z2W6</accession>
<proteinExistence type="predicted"/>
<dbReference type="InterPro" id="IPR001119">
    <property type="entry name" value="SLH_dom"/>
</dbReference>
<dbReference type="InterPro" id="IPR051465">
    <property type="entry name" value="Cell_Envelope_Struct_Comp"/>
</dbReference>
<organism evidence="4 5">
    <name type="scientific">Sporosarcina luteola</name>
    <dbReference type="NCBI Taxonomy" id="582850"/>
    <lineage>
        <taxon>Bacteria</taxon>
        <taxon>Bacillati</taxon>
        <taxon>Bacillota</taxon>
        <taxon>Bacilli</taxon>
        <taxon>Bacillales</taxon>
        <taxon>Caryophanaceae</taxon>
        <taxon>Sporosarcina</taxon>
    </lineage>
</organism>
<dbReference type="Pfam" id="PF00395">
    <property type="entry name" value="SLH"/>
    <property type="match status" value="3"/>
</dbReference>
<dbReference type="InterPro" id="IPR014755">
    <property type="entry name" value="Cu-Rt/internalin_Ig-like"/>
</dbReference>
<evidence type="ECO:0000256" key="2">
    <source>
        <dbReference type="SAM" id="SignalP"/>
    </source>
</evidence>
<feature type="domain" description="SLH" evidence="3">
    <location>
        <begin position="97"/>
        <end position="160"/>
    </location>
</feature>
<dbReference type="PANTHER" id="PTHR43308">
    <property type="entry name" value="OUTER MEMBRANE PROTEIN ALPHA-RELATED"/>
    <property type="match status" value="1"/>
</dbReference>
<name>A0A511Z2W6_9BACL</name>
<feature type="domain" description="SLH" evidence="3">
    <location>
        <begin position="161"/>
        <end position="221"/>
    </location>
</feature>
<evidence type="ECO:0000256" key="1">
    <source>
        <dbReference type="ARBA" id="ARBA00022729"/>
    </source>
</evidence>
<dbReference type="Proteomes" id="UP000321901">
    <property type="component" value="Unassembled WGS sequence"/>
</dbReference>
<protein>
    <recommendedName>
        <fullName evidence="3">SLH domain-containing protein</fullName>
    </recommendedName>
</protein>
<dbReference type="AlphaFoldDB" id="A0A511Z2W6"/>
<dbReference type="EMBL" id="BJYL01000003">
    <property type="protein sequence ID" value="GEN81793.1"/>
    <property type="molecule type" value="Genomic_DNA"/>
</dbReference>
<evidence type="ECO:0000313" key="5">
    <source>
        <dbReference type="Proteomes" id="UP000321901"/>
    </source>
</evidence>
<comment type="caution">
    <text evidence="4">The sequence shown here is derived from an EMBL/GenBank/DDBJ whole genome shotgun (WGS) entry which is preliminary data.</text>
</comment>
<dbReference type="Gene3D" id="2.60.40.1220">
    <property type="match status" value="2"/>
</dbReference>
<feature type="signal peptide" evidence="2">
    <location>
        <begin position="1"/>
        <end position="33"/>
    </location>
</feature>
<dbReference type="RefSeq" id="WP_147054211.1">
    <property type="nucleotide sequence ID" value="NZ_BJYL01000003.1"/>
</dbReference>
<keyword evidence="5" id="KW-1185">Reference proteome</keyword>
<feature type="domain" description="SLH" evidence="3">
    <location>
        <begin position="35"/>
        <end position="96"/>
    </location>
</feature>
<feature type="chain" id="PRO_5021745598" description="SLH domain-containing protein" evidence="2">
    <location>
        <begin position="34"/>
        <end position="838"/>
    </location>
</feature>
<gene>
    <name evidence="4" type="ORF">SLU01_01050</name>
</gene>
<evidence type="ECO:0000259" key="3">
    <source>
        <dbReference type="PROSITE" id="PS51272"/>
    </source>
</evidence>
<keyword evidence="1 2" id="KW-0732">Signal</keyword>
<dbReference type="OrthoDB" id="2426257at2"/>
<reference evidence="4 5" key="1">
    <citation type="submission" date="2019-07" db="EMBL/GenBank/DDBJ databases">
        <title>Whole genome shotgun sequence of Sporosarcina luteola NBRC 105378.</title>
        <authorList>
            <person name="Hosoyama A."/>
            <person name="Uohara A."/>
            <person name="Ohji S."/>
            <person name="Ichikawa N."/>
        </authorList>
    </citation>
    <scope>NUCLEOTIDE SEQUENCE [LARGE SCALE GENOMIC DNA]</scope>
    <source>
        <strain evidence="4 5">NBRC 105378</strain>
    </source>
</reference>
<sequence>MGKFNRSNLFKATLATTLATGAIVAFVPANAEAATRTFSDVKDIPSHHFYEAVMDLSSRGIIGGYPDGTFKPGESISRQHAAKFLALTLGLDTVNVKDPGFKDVNKNNPYYSAIAALVEKGIISGYADNTFKPNENLTRTQMAKMLVLGFNLKSQGTEDNPFSDISAGNWNKSFVQVLYSNDITSGTTPTTFSPNAFVTRGQLASFLFRSEAATGSKPVPEPAPEVTDRNQLAVEAAYFQVTGGTLEIPHGDNATNEQKLTAVQTYATSLIKEQGVVAKVVEGKRTGLYVVTFTKGGAKTDKTIAMKFESKAGTHYIKDVKALNAKQVEVTFATPISKSTILDARNVVQNISITANTGATGNPGQLTGALSSDGRTLTITASGSFNGDYTLSATDAIQSTTNEPLDKYAETLKAYDTTAPRLVSSSAKAKTSTTSFSLFFDEPVNAAGATVYVNNSVATITNNPTDPNRLDITARTPVQAGATARISVTNVKDYNNNTASPNPVETTITVAADTTSPTVIDVRVTTDSKIELTYDKDMDISSFAGKARIVHANGAVTELSASAGRNARTVVLTGASSFYYDTYNSVLFIDADVKDTAGYSTALYSTNLNFNLDRIPPALTNVEWKNGEIIASFSESITLGTNNVITVVNQNTGVVTPITLNYYGGSNTSISYNSLTVYHDLPDGYYQLHVPANTVVDQAPIPNPNEAAIQAFTVQNYGWDTTPPVVSGIANGPVEWNSQTVTYTVSDENSGVNLDSVRNILNYTWGGQQLPEGSTVSTSVLVGSEDEATYVIVTVYVPSDGIPITNTASFTVSHIRDNTGNTMYYTESADITFNGYQH</sequence>
<evidence type="ECO:0000313" key="4">
    <source>
        <dbReference type="EMBL" id="GEN81793.1"/>
    </source>
</evidence>